<organism evidence="7 8">
    <name type="scientific">Rhizobium leguminosarum bv. trifolii (strain WSM2304)</name>
    <dbReference type="NCBI Taxonomy" id="395492"/>
    <lineage>
        <taxon>Bacteria</taxon>
        <taxon>Pseudomonadati</taxon>
        <taxon>Pseudomonadota</taxon>
        <taxon>Alphaproteobacteria</taxon>
        <taxon>Hyphomicrobiales</taxon>
        <taxon>Rhizobiaceae</taxon>
        <taxon>Rhizobium/Agrobacterium group</taxon>
        <taxon>Rhizobium</taxon>
    </lineage>
</organism>
<dbReference type="RefSeq" id="WP_012555584.1">
    <property type="nucleotide sequence ID" value="NC_011368.1"/>
</dbReference>
<feature type="transmembrane region" description="Helical" evidence="6">
    <location>
        <begin position="179"/>
        <end position="201"/>
    </location>
</feature>
<feature type="transmembrane region" description="Helical" evidence="6">
    <location>
        <begin position="113"/>
        <end position="133"/>
    </location>
</feature>
<dbReference type="GO" id="GO:0016787">
    <property type="term" value="F:hydrolase activity"/>
    <property type="evidence" value="ECO:0007669"/>
    <property type="project" value="UniProtKB-KW"/>
</dbReference>
<evidence type="ECO:0000256" key="4">
    <source>
        <dbReference type="ARBA" id="ARBA00022989"/>
    </source>
</evidence>
<geneLocation type="plasmid" evidence="7 8">
    <name>pRLG201</name>
</geneLocation>
<feature type="transmembrane region" description="Helical" evidence="6">
    <location>
        <begin position="230"/>
        <end position="249"/>
    </location>
</feature>
<feature type="transmembrane region" description="Helical" evidence="6">
    <location>
        <begin position="286"/>
        <end position="303"/>
    </location>
</feature>
<dbReference type="EMBL" id="CP001192">
    <property type="protein sequence ID" value="ACI57771.1"/>
    <property type="molecule type" value="Genomic_DNA"/>
</dbReference>
<dbReference type="PANTHER" id="PTHR32196">
    <property type="entry name" value="ABC TRANSPORTER PERMEASE PROTEIN YPHD-RELATED-RELATED"/>
    <property type="match status" value="1"/>
</dbReference>
<feature type="transmembrane region" description="Helical" evidence="6">
    <location>
        <begin position="88"/>
        <end position="107"/>
    </location>
</feature>
<evidence type="ECO:0000256" key="5">
    <source>
        <dbReference type="ARBA" id="ARBA00023136"/>
    </source>
</evidence>
<keyword evidence="2" id="KW-1003">Cell membrane</keyword>
<keyword evidence="7" id="KW-0614">Plasmid</keyword>
<gene>
    <name evidence="7" type="ordered locus">Rleg2_4515</name>
</gene>
<reference evidence="7 8" key="1">
    <citation type="journal article" date="2010" name="Stand. Genomic Sci.">
        <title>Complete genome sequence of Rhizobium leguminosarum bv trifolii strain WSM2304, an effective microsymbiont of the South American clover Trifolium polymorphum.</title>
        <authorList>
            <person name="Reeve W."/>
            <person name="O'Hara G."/>
            <person name="Chain P."/>
            <person name="Ardley J."/>
            <person name="Brau L."/>
            <person name="Nandesena K."/>
            <person name="Tiwari R."/>
            <person name="Malfatti S."/>
            <person name="Kiss H."/>
            <person name="Lapidus A."/>
            <person name="Copeland A."/>
            <person name="Nolan M."/>
            <person name="Land M."/>
            <person name="Ivanova N."/>
            <person name="Mavromatis K."/>
            <person name="Markowitz V."/>
            <person name="Kyrpides N."/>
            <person name="Melino V."/>
            <person name="Denton M."/>
            <person name="Yates R."/>
            <person name="Howieson J."/>
        </authorList>
    </citation>
    <scope>NUCLEOTIDE SEQUENCE [LARGE SCALE GENOMIC DNA]</scope>
    <source>
        <strain evidence="7 8">WSM2304</strain>
    </source>
</reference>
<evidence type="ECO:0000256" key="6">
    <source>
        <dbReference type="SAM" id="Phobius"/>
    </source>
</evidence>
<accession>A0ABF7QUK7</accession>
<dbReference type="InterPro" id="IPR001851">
    <property type="entry name" value="ABC_transp_permease"/>
</dbReference>
<dbReference type="KEGG" id="rlt:Rleg2_4515"/>
<dbReference type="EC" id="3.6.3.17" evidence="7"/>
<keyword evidence="7" id="KW-0378">Hydrolase</keyword>
<evidence type="ECO:0000256" key="1">
    <source>
        <dbReference type="ARBA" id="ARBA00004651"/>
    </source>
</evidence>
<dbReference type="GO" id="GO:0005886">
    <property type="term" value="C:plasma membrane"/>
    <property type="evidence" value="ECO:0007669"/>
    <property type="project" value="UniProtKB-SubCell"/>
</dbReference>
<feature type="transmembrane region" description="Helical" evidence="6">
    <location>
        <begin position="140"/>
        <end position="159"/>
    </location>
</feature>
<dbReference type="CDD" id="cd06579">
    <property type="entry name" value="TM_PBP1_transp_AraH_like"/>
    <property type="match status" value="1"/>
</dbReference>
<sequence>MQSIESTALEPTKSEMAGLSAGQKIGRLIPVYGLVLLTLGLIVIFSILLPDTFPTLLNVRSIVSDKAIIALLSLAAMIPMASGRIDLTVGYGIVLWHILAISLQTAYGLPWPVAVLIVLALGVLTGFINGLLVEVAKIDSFIATLGTGTVLYALALWHTGGRQVVGVLPEGFYALNGTMLFGLPITGFYVLLIAICMWVVLEYLPIGRYLYAIGANPKAAALNGIPVRKFVIGAFVTSGLLAALTGVLLASKLRIGQASVGLEYLLPALVGAFLGSTTIKPGRVNVWGTLIGVIILAVGISGIQQFGGSFFVEPLFNGVTLLIAIGIAGYAQRKRGAVRRITPASK</sequence>
<evidence type="ECO:0000313" key="7">
    <source>
        <dbReference type="EMBL" id="ACI57771.1"/>
    </source>
</evidence>
<name>A0ABF7QUK7_RHILW</name>
<evidence type="ECO:0000256" key="3">
    <source>
        <dbReference type="ARBA" id="ARBA00022692"/>
    </source>
</evidence>
<feature type="transmembrane region" description="Helical" evidence="6">
    <location>
        <begin position="29"/>
        <end position="49"/>
    </location>
</feature>
<dbReference type="Pfam" id="PF02653">
    <property type="entry name" value="BPD_transp_2"/>
    <property type="match status" value="1"/>
</dbReference>
<comment type="subcellular location">
    <subcellularLocation>
        <location evidence="1">Cell membrane</location>
        <topology evidence="1">Multi-pass membrane protein</topology>
    </subcellularLocation>
</comment>
<dbReference type="AlphaFoldDB" id="A0ABF7QUK7"/>
<keyword evidence="3 6" id="KW-0812">Transmembrane</keyword>
<keyword evidence="5 6" id="KW-0472">Membrane</keyword>
<evidence type="ECO:0000313" key="8">
    <source>
        <dbReference type="Proteomes" id="UP000008330"/>
    </source>
</evidence>
<evidence type="ECO:0000256" key="2">
    <source>
        <dbReference type="ARBA" id="ARBA00022475"/>
    </source>
</evidence>
<protein>
    <submittedName>
        <fullName evidence="7">Monosaccharide-transporting ATPase</fullName>
        <ecNumber evidence="7">3.6.3.17</ecNumber>
    </submittedName>
</protein>
<feature type="transmembrane region" description="Helical" evidence="6">
    <location>
        <begin position="255"/>
        <end position="274"/>
    </location>
</feature>
<keyword evidence="8" id="KW-1185">Reference proteome</keyword>
<proteinExistence type="predicted"/>
<dbReference type="Proteomes" id="UP000008330">
    <property type="component" value="Plasmid pRLG201"/>
</dbReference>
<keyword evidence="4 6" id="KW-1133">Transmembrane helix</keyword>
<feature type="transmembrane region" description="Helical" evidence="6">
    <location>
        <begin position="315"/>
        <end position="331"/>
    </location>
</feature>